<feature type="domain" description="Trigger factor C-terminal" evidence="12">
    <location>
        <begin position="260"/>
        <end position="420"/>
    </location>
</feature>
<dbReference type="InterPro" id="IPR037041">
    <property type="entry name" value="Trigger_fac_C_sf"/>
</dbReference>
<evidence type="ECO:0000256" key="1">
    <source>
        <dbReference type="ARBA" id="ARBA00000971"/>
    </source>
</evidence>
<feature type="region of interest" description="Disordered" evidence="10">
    <location>
        <begin position="318"/>
        <end position="337"/>
    </location>
</feature>
<keyword evidence="9" id="KW-0963">Cytoplasm</keyword>
<dbReference type="HAMAP" id="MF_00303">
    <property type="entry name" value="Trigger_factor_Tig"/>
    <property type="match status" value="1"/>
</dbReference>
<accession>A0A2U3QGZ1</accession>
<dbReference type="Gene3D" id="3.10.50.40">
    <property type="match status" value="1"/>
</dbReference>
<dbReference type="InterPro" id="IPR008881">
    <property type="entry name" value="Trigger_fac_ribosome-bd_bac"/>
</dbReference>
<dbReference type="PIRSF" id="PIRSF003095">
    <property type="entry name" value="Trigger_factor"/>
    <property type="match status" value="1"/>
</dbReference>
<keyword evidence="9" id="KW-0131">Cell cycle</keyword>
<dbReference type="GO" id="GO:0051083">
    <property type="term" value="P:'de novo' cotranslational protein folding"/>
    <property type="evidence" value="ECO:0007669"/>
    <property type="project" value="TreeGrafter"/>
</dbReference>
<dbReference type="InterPro" id="IPR027304">
    <property type="entry name" value="Trigger_fact/SurA_dom_sf"/>
</dbReference>
<evidence type="ECO:0000256" key="3">
    <source>
        <dbReference type="ARBA" id="ARBA00013194"/>
    </source>
</evidence>
<dbReference type="Gene3D" id="3.30.70.1050">
    <property type="entry name" value="Trigger factor ribosome-binding domain"/>
    <property type="match status" value="1"/>
</dbReference>
<feature type="domain" description="Trigger factor ribosome-binding bacterial" evidence="11">
    <location>
        <begin position="4"/>
        <end position="144"/>
    </location>
</feature>
<dbReference type="InterPro" id="IPR005215">
    <property type="entry name" value="Trig_fac"/>
</dbReference>
<keyword evidence="6 9" id="KW-0143">Chaperone</keyword>
<reference evidence="14" key="1">
    <citation type="submission" date="2018-03" db="EMBL/GenBank/DDBJ databases">
        <authorList>
            <person name="Zecchin S."/>
        </authorList>
    </citation>
    <scope>NUCLEOTIDE SEQUENCE [LARGE SCALE GENOMIC DNA]</scope>
</reference>
<keyword evidence="14" id="KW-1185">Reference proteome</keyword>
<evidence type="ECO:0000313" key="13">
    <source>
        <dbReference type="EMBL" id="SPQ00671.1"/>
    </source>
</evidence>
<comment type="subcellular location">
    <subcellularLocation>
        <location evidence="9">Cytoplasm</location>
    </subcellularLocation>
    <text evidence="9">About half TF is bound to the ribosome near the polypeptide exit tunnel while the other half is free in the cytoplasm.</text>
</comment>
<evidence type="ECO:0000259" key="11">
    <source>
        <dbReference type="Pfam" id="PF05697"/>
    </source>
</evidence>
<comment type="similarity">
    <text evidence="2 9">Belongs to the FKBP-type PPIase family. Tig subfamily.</text>
</comment>
<dbReference type="Gene3D" id="1.10.3120.10">
    <property type="entry name" value="Trigger factor, C-terminal domain"/>
    <property type="match status" value="1"/>
</dbReference>
<evidence type="ECO:0000256" key="9">
    <source>
        <dbReference type="HAMAP-Rule" id="MF_00303"/>
    </source>
</evidence>
<protein>
    <recommendedName>
        <fullName evidence="4 9">Trigger factor</fullName>
        <shortName evidence="9">TF</shortName>
        <ecNumber evidence="3 9">5.2.1.8</ecNumber>
    </recommendedName>
    <alternativeName>
        <fullName evidence="8 9">PPIase</fullName>
    </alternativeName>
</protein>
<dbReference type="Proteomes" id="UP000245125">
    <property type="component" value="Unassembled WGS sequence"/>
</dbReference>
<dbReference type="GO" id="GO:0051301">
    <property type="term" value="P:cell division"/>
    <property type="evidence" value="ECO:0007669"/>
    <property type="project" value="UniProtKB-KW"/>
</dbReference>
<dbReference type="GO" id="GO:0043022">
    <property type="term" value="F:ribosome binding"/>
    <property type="evidence" value="ECO:0007669"/>
    <property type="project" value="TreeGrafter"/>
</dbReference>
<gene>
    <name evidence="9" type="primary">tig</name>
    <name evidence="13" type="ORF">NBG4_30065</name>
</gene>
<comment type="domain">
    <text evidence="9">Consists of 3 domains; the N-terminus binds the ribosome, the middle domain has PPIase activity, while the C-terminus has intrinsic chaperone activity on its own.</text>
</comment>
<sequence>MGTFIEDISTTRKRLKIEIPTDIIEKEYSESLDKVRQRSRIPGFRAGKAPLTLIEKKFGNDVKADIIDRLVPQYYSKAIKEAGFVPVTLPQFEGTLDLKRHEPLSFAFTVEVRPKVGDLSYVGLKVEDIPVDVEEKEIEDTIKGLQEGRAMFEVVEREIREDDLIIIDYVKLDAIGEKELSSAKDQVMNLGNNLTPKGILDELLGKKKGDVVEIVLPAVEGGEVDENAQGNRLRITVKELKEKKLPLIDDELAKDFGHDSLDSLRGKVRDGILKAKKEKAAGEQKTKLLEALVKAHEFDIPETMLEHELHTMVVNEKHRKSPQVGQATAGETSSGDDEKLAVELRPKAVHNVKATILLDMIAEKEGVSVTEEELKARISMLARHLQTTPEAVINLFMTKDESLEGLKHSIRDEKVLDLILSKAEITKGA</sequence>
<keyword evidence="5 9" id="KW-0697">Rotamase</keyword>
<comment type="catalytic activity">
    <reaction evidence="1 9">
        <text>[protein]-peptidylproline (omega=180) = [protein]-peptidylproline (omega=0)</text>
        <dbReference type="Rhea" id="RHEA:16237"/>
        <dbReference type="Rhea" id="RHEA-COMP:10747"/>
        <dbReference type="Rhea" id="RHEA-COMP:10748"/>
        <dbReference type="ChEBI" id="CHEBI:83833"/>
        <dbReference type="ChEBI" id="CHEBI:83834"/>
        <dbReference type="EC" id="5.2.1.8"/>
    </reaction>
</comment>
<dbReference type="PANTHER" id="PTHR30560:SF3">
    <property type="entry name" value="TRIGGER FACTOR-LIKE PROTEIN TIG, CHLOROPLASTIC"/>
    <property type="match status" value="1"/>
</dbReference>
<dbReference type="EMBL" id="OUUY01000075">
    <property type="protein sequence ID" value="SPQ00671.1"/>
    <property type="molecule type" value="Genomic_DNA"/>
</dbReference>
<evidence type="ECO:0000256" key="2">
    <source>
        <dbReference type="ARBA" id="ARBA00005464"/>
    </source>
</evidence>
<dbReference type="GO" id="GO:0003755">
    <property type="term" value="F:peptidyl-prolyl cis-trans isomerase activity"/>
    <property type="evidence" value="ECO:0007669"/>
    <property type="project" value="UniProtKB-UniRule"/>
</dbReference>
<proteinExistence type="inferred from homology"/>
<evidence type="ECO:0000256" key="6">
    <source>
        <dbReference type="ARBA" id="ARBA00023186"/>
    </source>
</evidence>
<dbReference type="AlphaFoldDB" id="A0A2U3QGZ1"/>
<dbReference type="InterPro" id="IPR046357">
    <property type="entry name" value="PPIase_dom_sf"/>
</dbReference>
<dbReference type="SUPFAM" id="SSF102735">
    <property type="entry name" value="Trigger factor ribosome-binding domain"/>
    <property type="match status" value="1"/>
</dbReference>
<dbReference type="EC" id="5.2.1.8" evidence="3 9"/>
<dbReference type="Pfam" id="PF05698">
    <property type="entry name" value="Trigger_C"/>
    <property type="match status" value="1"/>
</dbReference>
<dbReference type="InterPro" id="IPR036611">
    <property type="entry name" value="Trigger_fac_ribosome-bd_sf"/>
</dbReference>
<evidence type="ECO:0000256" key="7">
    <source>
        <dbReference type="ARBA" id="ARBA00023235"/>
    </source>
</evidence>
<dbReference type="InterPro" id="IPR008880">
    <property type="entry name" value="Trigger_fac_C"/>
</dbReference>
<feature type="compositionally biased region" description="Polar residues" evidence="10">
    <location>
        <begin position="323"/>
        <end position="333"/>
    </location>
</feature>
<dbReference type="PANTHER" id="PTHR30560">
    <property type="entry name" value="TRIGGER FACTOR CHAPERONE AND PEPTIDYL-PROLYL CIS/TRANS ISOMERASE"/>
    <property type="match status" value="1"/>
</dbReference>
<evidence type="ECO:0000256" key="5">
    <source>
        <dbReference type="ARBA" id="ARBA00023110"/>
    </source>
</evidence>
<dbReference type="SUPFAM" id="SSF54534">
    <property type="entry name" value="FKBP-like"/>
    <property type="match status" value="1"/>
</dbReference>
<evidence type="ECO:0000256" key="4">
    <source>
        <dbReference type="ARBA" id="ARBA00016902"/>
    </source>
</evidence>
<evidence type="ECO:0000259" key="12">
    <source>
        <dbReference type="Pfam" id="PF05698"/>
    </source>
</evidence>
<evidence type="ECO:0000313" key="14">
    <source>
        <dbReference type="Proteomes" id="UP000245125"/>
    </source>
</evidence>
<name>A0A2U3QGZ1_9BACT</name>
<dbReference type="NCBIfam" id="TIGR00115">
    <property type="entry name" value="tig"/>
    <property type="match status" value="1"/>
</dbReference>
<evidence type="ECO:0000256" key="10">
    <source>
        <dbReference type="SAM" id="MobiDB-lite"/>
    </source>
</evidence>
<evidence type="ECO:0000256" key="8">
    <source>
        <dbReference type="ARBA" id="ARBA00029986"/>
    </source>
</evidence>
<dbReference type="SUPFAM" id="SSF109998">
    <property type="entry name" value="Triger factor/SurA peptide-binding domain-like"/>
    <property type="match status" value="1"/>
</dbReference>
<keyword evidence="9" id="KW-0132">Cell division</keyword>
<dbReference type="GO" id="GO:0005737">
    <property type="term" value="C:cytoplasm"/>
    <property type="evidence" value="ECO:0007669"/>
    <property type="project" value="UniProtKB-SubCell"/>
</dbReference>
<keyword evidence="7 9" id="KW-0413">Isomerase</keyword>
<comment type="function">
    <text evidence="9">Involved in protein export. Acts as a chaperone by maintaining the newly synthesized protein in an open conformation. Functions as a peptidyl-prolyl cis-trans isomerase.</text>
</comment>
<dbReference type="GO" id="GO:0044183">
    <property type="term" value="F:protein folding chaperone"/>
    <property type="evidence" value="ECO:0007669"/>
    <property type="project" value="TreeGrafter"/>
</dbReference>
<dbReference type="GO" id="GO:0015031">
    <property type="term" value="P:protein transport"/>
    <property type="evidence" value="ECO:0007669"/>
    <property type="project" value="UniProtKB-UniRule"/>
</dbReference>
<dbReference type="GO" id="GO:0043335">
    <property type="term" value="P:protein unfolding"/>
    <property type="evidence" value="ECO:0007669"/>
    <property type="project" value="TreeGrafter"/>
</dbReference>
<organism evidence="13 14">
    <name type="scientific">Candidatus Sulfobium mesophilum</name>
    <dbReference type="NCBI Taxonomy" id="2016548"/>
    <lineage>
        <taxon>Bacteria</taxon>
        <taxon>Pseudomonadati</taxon>
        <taxon>Nitrospirota</taxon>
        <taxon>Nitrospiria</taxon>
        <taxon>Nitrospirales</taxon>
        <taxon>Nitrospiraceae</taxon>
        <taxon>Candidatus Sulfobium</taxon>
    </lineage>
</organism>
<dbReference type="Pfam" id="PF05697">
    <property type="entry name" value="Trigger_N"/>
    <property type="match status" value="1"/>
</dbReference>